<evidence type="ECO:0000313" key="2">
    <source>
        <dbReference type="Proteomes" id="UP000192368"/>
    </source>
</evidence>
<dbReference type="STRING" id="573058.SAMN00017477_1006"/>
<sequence>MFKLGKDSAVVKCWVTLVMAGTYKLEQVPTIFGIKEAVMAVLKETGIEI</sequence>
<evidence type="ECO:0000313" key="1">
    <source>
        <dbReference type="EMBL" id="SMB87039.1"/>
    </source>
</evidence>
<dbReference type="EMBL" id="FWWR01000009">
    <property type="protein sequence ID" value="SMB87039.1"/>
    <property type="molecule type" value="Genomic_DNA"/>
</dbReference>
<keyword evidence="2" id="KW-1185">Reference proteome</keyword>
<dbReference type="Proteomes" id="UP000192368">
    <property type="component" value="Unassembled WGS sequence"/>
</dbReference>
<protein>
    <submittedName>
        <fullName evidence="1">Uncharacterized protein</fullName>
    </submittedName>
</protein>
<accession>A0A1W1V112</accession>
<proteinExistence type="predicted"/>
<name>A0A1W1V112_PEPAS</name>
<dbReference type="AlphaFoldDB" id="A0A1W1V112"/>
<reference evidence="2" key="1">
    <citation type="submission" date="2017-04" db="EMBL/GenBank/DDBJ databases">
        <authorList>
            <person name="Varghese N."/>
            <person name="Submissions S."/>
        </authorList>
    </citation>
    <scope>NUCLEOTIDE SEQUENCE [LARGE SCALE GENOMIC DNA]</scope>
    <source>
        <strain evidence="2">DSM 20463</strain>
    </source>
</reference>
<organism evidence="1 2">
    <name type="scientific">Peptoniphilus asaccharolyticus DSM 20463</name>
    <dbReference type="NCBI Taxonomy" id="573058"/>
    <lineage>
        <taxon>Bacteria</taxon>
        <taxon>Bacillati</taxon>
        <taxon>Bacillota</taxon>
        <taxon>Tissierellia</taxon>
        <taxon>Tissierellales</taxon>
        <taxon>Peptoniphilaceae</taxon>
        <taxon>Peptoniphilus</taxon>
    </lineage>
</organism>
<gene>
    <name evidence="1" type="ORF">SAMN00017477_1006</name>
</gene>